<protein>
    <submittedName>
        <fullName evidence="1">Uncharacterized protein</fullName>
    </submittedName>
</protein>
<organism evidence="1 2">
    <name type="scientific">Rickenella mellea</name>
    <dbReference type="NCBI Taxonomy" id="50990"/>
    <lineage>
        <taxon>Eukaryota</taxon>
        <taxon>Fungi</taxon>
        <taxon>Dikarya</taxon>
        <taxon>Basidiomycota</taxon>
        <taxon>Agaricomycotina</taxon>
        <taxon>Agaricomycetes</taxon>
        <taxon>Hymenochaetales</taxon>
        <taxon>Rickenellaceae</taxon>
        <taxon>Rickenella</taxon>
    </lineage>
</organism>
<evidence type="ECO:0000313" key="2">
    <source>
        <dbReference type="Proteomes" id="UP000294933"/>
    </source>
</evidence>
<dbReference type="Proteomes" id="UP000294933">
    <property type="component" value="Unassembled WGS sequence"/>
</dbReference>
<gene>
    <name evidence="1" type="ORF">BD410DRAFT_880424</name>
</gene>
<sequence>MFCDGQAATDQFNMGLLGSNSMAIPPSRISSSTFQSHAQPAVAKATVVCDVKWTAEMSSINASGFQLNGVITSLFILSRKPDIRSQRYANQPVAALFQPIAVVIVVCNERPTADKFGGVLLCPNSKATSRSIANNPTSPPGTGLITVDPQSSAFATMFYGGQAAADSLTILQRFSNHQSLAFGDRELCDMGIDIGVDEGAHGDINHMYTLIPSPLPNFTTFSIYSATLKYECFATHRKTVAKTLKRLGEGCIDP</sequence>
<accession>A0A4Y7PV60</accession>
<dbReference type="VEuPathDB" id="FungiDB:BD410DRAFT_880424"/>
<proteinExistence type="predicted"/>
<dbReference type="EMBL" id="ML170208">
    <property type="protein sequence ID" value="TDL18410.1"/>
    <property type="molecule type" value="Genomic_DNA"/>
</dbReference>
<reference evidence="1 2" key="1">
    <citation type="submission" date="2018-06" db="EMBL/GenBank/DDBJ databases">
        <title>A transcriptomic atlas of mushroom development highlights an independent origin of complex multicellularity.</title>
        <authorList>
            <consortium name="DOE Joint Genome Institute"/>
            <person name="Krizsan K."/>
            <person name="Almasi E."/>
            <person name="Merenyi Z."/>
            <person name="Sahu N."/>
            <person name="Viragh M."/>
            <person name="Koszo T."/>
            <person name="Mondo S."/>
            <person name="Kiss B."/>
            <person name="Balint B."/>
            <person name="Kues U."/>
            <person name="Barry K."/>
            <person name="Hegedus J.C."/>
            <person name="Henrissat B."/>
            <person name="Johnson J."/>
            <person name="Lipzen A."/>
            <person name="Ohm R."/>
            <person name="Nagy I."/>
            <person name="Pangilinan J."/>
            <person name="Yan J."/>
            <person name="Xiong Y."/>
            <person name="Grigoriev I.V."/>
            <person name="Hibbett D.S."/>
            <person name="Nagy L.G."/>
        </authorList>
    </citation>
    <scope>NUCLEOTIDE SEQUENCE [LARGE SCALE GENOMIC DNA]</scope>
    <source>
        <strain evidence="1 2">SZMC22713</strain>
    </source>
</reference>
<keyword evidence="2" id="KW-1185">Reference proteome</keyword>
<evidence type="ECO:0000313" key="1">
    <source>
        <dbReference type="EMBL" id="TDL18410.1"/>
    </source>
</evidence>
<name>A0A4Y7PV60_9AGAM</name>
<dbReference type="AlphaFoldDB" id="A0A4Y7PV60"/>